<dbReference type="InterPro" id="IPR005025">
    <property type="entry name" value="FMN_Rdtase-like_dom"/>
</dbReference>
<comment type="caution">
    <text evidence="4">The sequence shown here is derived from an EMBL/GenBank/DDBJ whole genome shotgun (WGS) entry which is preliminary data.</text>
</comment>
<reference evidence="4 5" key="1">
    <citation type="submission" date="2022-05" db="EMBL/GenBank/DDBJ databases">
        <title>Luteimonas sp. SX5, whole genome shotgun sequencing project.</title>
        <authorList>
            <person name="Zhao G."/>
            <person name="Shen L."/>
        </authorList>
    </citation>
    <scope>NUCLEOTIDE SEQUENCE [LARGE SCALE GENOMIC DNA]</scope>
    <source>
        <strain evidence="4 5">SX5</strain>
    </source>
</reference>
<evidence type="ECO:0000256" key="1">
    <source>
        <dbReference type="ARBA" id="ARBA00001917"/>
    </source>
</evidence>
<evidence type="ECO:0000313" key="4">
    <source>
        <dbReference type="EMBL" id="MCL1633409.1"/>
    </source>
</evidence>
<organism evidence="4 5">
    <name type="scientific">Luteimonas galliterrae</name>
    <dbReference type="NCBI Taxonomy" id="2940486"/>
    <lineage>
        <taxon>Bacteria</taxon>
        <taxon>Pseudomonadati</taxon>
        <taxon>Pseudomonadota</taxon>
        <taxon>Gammaproteobacteria</taxon>
        <taxon>Lysobacterales</taxon>
        <taxon>Lysobacteraceae</taxon>
        <taxon>Luteimonas</taxon>
    </lineage>
</organism>
<keyword evidence="2" id="KW-0288">FMN</keyword>
<dbReference type="Proteomes" id="UP001431217">
    <property type="component" value="Unassembled WGS sequence"/>
</dbReference>
<dbReference type="InterPro" id="IPR029039">
    <property type="entry name" value="Flavoprotein-like_sf"/>
</dbReference>
<gene>
    <name evidence="4" type="ORF">M2650_01940</name>
</gene>
<evidence type="ECO:0000256" key="2">
    <source>
        <dbReference type="ARBA" id="ARBA00022643"/>
    </source>
</evidence>
<keyword evidence="2" id="KW-0285">Flavoprotein</keyword>
<dbReference type="EMBL" id="JAMBEP010000001">
    <property type="protein sequence ID" value="MCL1633409.1"/>
    <property type="molecule type" value="Genomic_DNA"/>
</dbReference>
<dbReference type="SUPFAM" id="SSF52218">
    <property type="entry name" value="Flavoproteins"/>
    <property type="match status" value="1"/>
</dbReference>
<evidence type="ECO:0000259" key="3">
    <source>
        <dbReference type="Pfam" id="PF03358"/>
    </source>
</evidence>
<dbReference type="PANTHER" id="PTHR30543:SF21">
    <property type="entry name" value="NAD(P)H-DEPENDENT FMN REDUCTASE LOT6"/>
    <property type="match status" value="1"/>
</dbReference>
<proteinExistence type="predicted"/>
<accession>A0ABT0MGM0</accession>
<feature type="domain" description="NADPH-dependent FMN reductase-like" evidence="3">
    <location>
        <begin position="3"/>
        <end position="151"/>
    </location>
</feature>
<dbReference type="InterPro" id="IPR050712">
    <property type="entry name" value="NAD(P)H-dep_reductase"/>
</dbReference>
<keyword evidence="5" id="KW-1185">Reference proteome</keyword>
<dbReference type="Pfam" id="PF03358">
    <property type="entry name" value="FMN_red"/>
    <property type="match status" value="1"/>
</dbReference>
<dbReference type="PANTHER" id="PTHR30543">
    <property type="entry name" value="CHROMATE REDUCTASE"/>
    <property type="match status" value="1"/>
</dbReference>
<evidence type="ECO:0000313" key="5">
    <source>
        <dbReference type="Proteomes" id="UP001431217"/>
    </source>
</evidence>
<dbReference type="Gene3D" id="3.40.50.360">
    <property type="match status" value="1"/>
</dbReference>
<sequence length="189" mass="19696">MIRIVGISGSLRQGSYNTALLRAAAASMPADSRLEAASIQAFPLYNGDDEAAHGIPAEVAALKDAIAAADGLLLVTPEYNNSIPGVAKNAIDWLSRPSSDISRVFGGKPVAIIGASPGRFGTILSQNAWLPVMRTLGAELWNGGRLMVSSAAGVFDAEGNVADERTLQSLRKLLEGFVAYARDRAGSNG</sequence>
<name>A0ABT0MGM0_9GAMM</name>
<protein>
    <submittedName>
        <fullName evidence="4">NAD(P)H-dependent oxidoreductase</fullName>
    </submittedName>
</protein>
<dbReference type="RefSeq" id="WP_249470496.1">
    <property type="nucleotide sequence ID" value="NZ_JAMBEP010000001.1"/>
</dbReference>
<comment type="cofactor">
    <cofactor evidence="1">
        <name>FMN</name>
        <dbReference type="ChEBI" id="CHEBI:58210"/>
    </cofactor>
</comment>